<dbReference type="EMBL" id="BJWL01000011">
    <property type="protein sequence ID" value="GFY97350.1"/>
    <property type="molecule type" value="Genomic_DNA"/>
</dbReference>
<gene>
    <name evidence="1" type="ORF">Acr_11g0016560</name>
</gene>
<protein>
    <submittedName>
        <fullName evidence="1">Uncharacterized protein</fullName>
    </submittedName>
</protein>
<evidence type="ECO:0000313" key="2">
    <source>
        <dbReference type="Proteomes" id="UP000585474"/>
    </source>
</evidence>
<keyword evidence="2" id="KW-1185">Reference proteome</keyword>
<comment type="caution">
    <text evidence="1">The sequence shown here is derived from an EMBL/GenBank/DDBJ whole genome shotgun (WGS) entry which is preliminary data.</text>
</comment>
<proteinExistence type="predicted"/>
<reference evidence="1 2" key="1">
    <citation type="submission" date="2019-07" db="EMBL/GenBank/DDBJ databases">
        <title>De Novo Assembly of kiwifruit Actinidia rufa.</title>
        <authorList>
            <person name="Sugita-Konishi S."/>
            <person name="Sato K."/>
            <person name="Mori E."/>
            <person name="Abe Y."/>
            <person name="Kisaki G."/>
            <person name="Hamano K."/>
            <person name="Suezawa K."/>
            <person name="Otani M."/>
            <person name="Fukuda T."/>
            <person name="Manabe T."/>
            <person name="Gomi K."/>
            <person name="Tabuchi M."/>
            <person name="Akimitsu K."/>
            <person name="Kataoka I."/>
        </authorList>
    </citation>
    <scope>NUCLEOTIDE SEQUENCE [LARGE SCALE GENOMIC DNA]</scope>
    <source>
        <strain evidence="2">cv. Fuchu</strain>
    </source>
</reference>
<sequence>MEPSLLQRYRRDRRQLLSFIISSSTPTASLSDADLDSISADRVLDCVKSG</sequence>
<dbReference type="AlphaFoldDB" id="A0A7J0FF66"/>
<name>A0A7J0FF66_9ERIC</name>
<dbReference type="Proteomes" id="UP000585474">
    <property type="component" value="Unassembled WGS sequence"/>
</dbReference>
<accession>A0A7J0FF66</accession>
<organism evidence="1 2">
    <name type="scientific">Actinidia rufa</name>
    <dbReference type="NCBI Taxonomy" id="165716"/>
    <lineage>
        <taxon>Eukaryota</taxon>
        <taxon>Viridiplantae</taxon>
        <taxon>Streptophyta</taxon>
        <taxon>Embryophyta</taxon>
        <taxon>Tracheophyta</taxon>
        <taxon>Spermatophyta</taxon>
        <taxon>Magnoliopsida</taxon>
        <taxon>eudicotyledons</taxon>
        <taxon>Gunneridae</taxon>
        <taxon>Pentapetalae</taxon>
        <taxon>asterids</taxon>
        <taxon>Ericales</taxon>
        <taxon>Actinidiaceae</taxon>
        <taxon>Actinidia</taxon>
    </lineage>
</organism>
<evidence type="ECO:0000313" key="1">
    <source>
        <dbReference type="EMBL" id="GFY97350.1"/>
    </source>
</evidence>